<proteinExistence type="predicted"/>
<comment type="caution">
    <text evidence="2">The sequence shown here is derived from an EMBL/GenBank/DDBJ whole genome shotgun (WGS) entry which is preliminary data.</text>
</comment>
<name>A0A9Q1GQW8_9CARY</name>
<organism evidence="2 3">
    <name type="scientific">Carnegiea gigantea</name>
    <dbReference type="NCBI Taxonomy" id="171969"/>
    <lineage>
        <taxon>Eukaryota</taxon>
        <taxon>Viridiplantae</taxon>
        <taxon>Streptophyta</taxon>
        <taxon>Embryophyta</taxon>
        <taxon>Tracheophyta</taxon>
        <taxon>Spermatophyta</taxon>
        <taxon>Magnoliopsida</taxon>
        <taxon>eudicotyledons</taxon>
        <taxon>Gunneridae</taxon>
        <taxon>Pentapetalae</taxon>
        <taxon>Caryophyllales</taxon>
        <taxon>Cactineae</taxon>
        <taxon>Cactaceae</taxon>
        <taxon>Cactoideae</taxon>
        <taxon>Echinocereeae</taxon>
        <taxon>Carnegiea</taxon>
    </lineage>
</organism>
<reference evidence="2" key="1">
    <citation type="submission" date="2022-04" db="EMBL/GenBank/DDBJ databases">
        <title>Carnegiea gigantea Genome sequencing and assembly v2.</title>
        <authorList>
            <person name="Copetti D."/>
            <person name="Sanderson M.J."/>
            <person name="Burquez A."/>
            <person name="Wojciechowski M.F."/>
        </authorList>
    </citation>
    <scope>NUCLEOTIDE SEQUENCE</scope>
    <source>
        <strain evidence="2">SGP5-SGP5p</strain>
        <tissue evidence="2">Aerial part</tissue>
    </source>
</reference>
<feature type="compositionally biased region" description="Polar residues" evidence="1">
    <location>
        <begin position="197"/>
        <end position="212"/>
    </location>
</feature>
<sequence>MELYLSTRCVSALLVSRLRCRSHLTAPGALHRSGAGAGADREAILGSVVAGQLLRESDTVCFKRGIKPVRRVERTSSMPSKQREEPHIKMLTSPYKEALLSYPNSNMLEAPNGNLEVVGNDVYKGLSDNSQTITQPLDDAHNHLIFVGKFPSQTPSCGSSMEDDKETNSSLRPFDSALKMDIQHHEKREMTKHSNNDKNSGNRNLRSIHDSSIPTEIGKEALDVGKRLGISIVGDENPIIRRIIRSLRKKIENKEQVCYS</sequence>
<dbReference type="Proteomes" id="UP001153076">
    <property type="component" value="Unassembled WGS sequence"/>
</dbReference>
<dbReference type="EMBL" id="JAKOGI010001853">
    <property type="protein sequence ID" value="KAJ8423822.1"/>
    <property type="molecule type" value="Genomic_DNA"/>
</dbReference>
<evidence type="ECO:0000256" key="1">
    <source>
        <dbReference type="SAM" id="MobiDB-lite"/>
    </source>
</evidence>
<gene>
    <name evidence="2" type="ORF">Cgig2_017385</name>
</gene>
<protein>
    <submittedName>
        <fullName evidence="2">Uncharacterized protein</fullName>
    </submittedName>
</protein>
<keyword evidence="3" id="KW-1185">Reference proteome</keyword>
<feature type="compositionally biased region" description="Basic and acidic residues" evidence="1">
    <location>
        <begin position="187"/>
        <end position="196"/>
    </location>
</feature>
<feature type="region of interest" description="Disordered" evidence="1">
    <location>
        <begin position="187"/>
        <end position="212"/>
    </location>
</feature>
<accession>A0A9Q1GQW8</accession>
<dbReference type="AlphaFoldDB" id="A0A9Q1GQW8"/>
<evidence type="ECO:0000313" key="3">
    <source>
        <dbReference type="Proteomes" id="UP001153076"/>
    </source>
</evidence>
<evidence type="ECO:0000313" key="2">
    <source>
        <dbReference type="EMBL" id="KAJ8423822.1"/>
    </source>
</evidence>